<reference evidence="6 7" key="1">
    <citation type="submission" date="2018-11" db="EMBL/GenBank/DDBJ databases">
        <title>Vibrio LJC006 sp. nov., isolated from seawater during the bloom of the enteromorpha.</title>
        <authorList>
            <person name="Liang J."/>
        </authorList>
    </citation>
    <scope>NUCLEOTIDE SEQUENCE [LARGE SCALE GENOMIC DNA]</scope>
    <source>
        <strain evidence="6 7">LJC006</strain>
    </source>
</reference>
<dbReference type="Pfam" id="PF13407">
    <property type="entry name" value="Peripla_BP_4"/>
    <property type="match status" value="1"/>
</dbReference>
<dbReference type="InterPro" id="IPR050555">
    <property type="entry name" value="Bact_Solute-Bind_Prot2"/>
</dbReference>
<dbReference type="InterPro" id="IPR025997">
    <property type="entry name" value="SBP_2_dom"/>
</dbReference>
<gene>
    <name evidence="6" type="ORF">EES38_02635</name>
</gene>
<dbReference type="GO" id="GO:0030288">
    <property type="term" value="C:outer membrane-bounded periplasmic space"/>
    <property type="evidence" value="ECO:0007669"/>
    <property type="project" value="TreeGrafter"/>
</dbReference>
<dbReference type="PANTHER" id="PTHR30036:SF7">
    <property type="entry name" value="ABC TRANSPORTER PERIPLASMIC-BINDING PROTEIN YPHF"/>
    <property type="match status" value="1"/>
</dbReference>
<feature type="domain" description="Periplasmic binding protein" evidence="5">
    <location>
        <begin position="46"/>
        <end position="294"/>
    </location>
</feature>
<dbReference type="EMBL" id="RJVQ01000001">
    <property type="protein sequence ID" value="RQW64951.1"/>
    <property type="molecule type" value="Genomic_DNA"/>
</dbReference>
<dbReference type="PANTHER" id="PTHR30036">
    <property type="entry name" value="D-XYLOSE-BINDING PERIPLASMIC PROTEIN"/>
    <property type="match status" value="1"/>
</dbReference>
<dbReference type="SUPFAM" id="SSF53822">
    <property type="entry name" value="Periplasmic binding protein-like I"/>
    <property type="match status" value="1"/>
</dbReference>
<dbReference type="GO" id="GO:0030246">
    <property type="term" value="F:carbohydrate binding"/>
    <property type="evidence" value="ECO:0007669"/>
    <property type="project" value="TreeGrafter"/>
</dbReference>
<protein>
    <recommendedName>
        <fullName evidence="3">Autoinducer 2-binding periplasmic protein LuxP</fullName>
    </recommendedName>
</protein>
<evidence type="ECO:0000256" key="4">
    <source>
        <dbReference type="SAM" id="SignalP"/>
    </source>
</evidence>
<dbReference type="OrthoDB" id="257716at2"/>
<evidence type="ECO:0000256" key="1">
    <source>
        <dbReference type="ARBA" id="ARBA00004418"/>
    </source>
</evidence>
<keyword evidence="7" id="KW-1185">Reference proteome</keyword>
<name>A0A3N9TLE6_9VIBR</name>
<comment type="caution">
    <text evidence="6">The sequence shown here is derived from an EMBL/GenBank/DDBJ whole genome shotgun (WGS) entry which is preliminary data.</text>
</comment>
<keyword evidence="4" id="KW-0732">Signal</keyword>
<dbReference type="Gene3D" id="3.40.50.2300">
    <property type="match status" value="2"/>
</dbReference>
<evidence type="ECO:0000313" key="7">
    <source>
        <dbReference type="Proteomes" id="UP000281112"/>
    </source>
</evidence>
<dbReference type="RefSeq" id="WP_124935600.1">
    <property type="nucleotide sequence ID" value="NZ_RJVQ01000001.1"/>
</dbReference>
<comment type="similarity">
    <text evidence="2">Belongs to the bacterial solute-binding protein 2 family.</text>
</comment>
<evidence type="ECO:0000256" key="3">
    <source>
        <dbReference type="ARBA" id="ARBA00022181"/>
    </source>
</evidence>
<feature type="signal peptide" evidence="4">
    <location>
        <begin position="1"/>
        <end position="23"/>
    </location>
</feature>
<dbReference type="GO" id="GO:0055085">
    <property type="term" value="P:transmembrane transport"/>
    <property type="evidence" value="ECO:0007669"/>
    <property type="project" value="UniProtKB-ARBA"/>
</dbReference>
<proteinExistence type="inferred from homology"/>
<accession>A0A3N9TLE6</accession>
<evidence type="ECO:0000259" key="5">
    <source>
        <dbReference type="Pfam" id="PF13407"/>
    </source>
</evidence>
<evidence type="ECO:0000313" key="6">
    <source>
        <dbReference type="EMBL" id="RQW64951.1"/>
    </source>
</evidence>
<dbReference type="Proteomes" id="UP000281112">
    <property type="component" value="Unassembled WGS sequence"/>
</dbReference>
<organism evidence="6 7">
    <name type="scientific">Vibrio viridaestus</name>
    <dbReference type="NCBI Taxonomy" id="2487322"/>
    <lineage>
        <taxon>Bacteria</taxon>
        <taxon>Pseudomonadati</taxon>
        <taxon>Pseudomonadota</taxon>
        <taxon>Gammaproteobacteria</taxon>
        <taxon>Vibrionales</taxon>
        <taxon>Vibrionaceae</taxon>
        <taxon>Vibrio</taxon>
    </lineage>
</organism>
<dbReference type="InterPro" id="IPR028082">
    <property type="entry name" value="Peripla_BP_I"/>
</dbReference>
<feature type="chain" id="PRO_5018102854" description="Autoinducer 2-binding periplasmic protein LuxP" evidence="4">
    <location>
        <begin position="24"/>
        <end position="340"/>
    </location>
</feature>
<dbReference type="AlphaFoldDB" id="A0A3N9TLE6"/>
<sequence>MKKLTSIIATAVIAFCTSFSAVSADKEHYKFVMVSHIGSNDANMNWLTLSLKAFEERYPEVTTEYVSTNEFSIQKLIQLTEQVIATNPDGIAIPIVSAQAMEPVLKKAIDKGIPVVAFNIPDGRDADKRIPYLTYVGGDEYLTGYKLAQYAIDQAKEGKIPQPTQVMCGVVDAAHEGLKARCRGVADAMKTIGVNTDELFIGAEPAKARNTMQAYLVRNKKTNYIFAVTSWASPWAYSVADDMGLDPAVDDKGMTIVTVDASPVALEGIRTGKLLATNSQGFWLQGYIPMEWLYWYKTQGLKPSSDILTGPVVVNKDNLDGWIKQVRMIFGDEYDKQNIW</sequence>
<comment type="subcellular location">
    <subcellularLocation>
        <location evidence="1">Periplasm</location>
    </subcellularLocation>
</comment>
<evidence type="ECO:0000256" key="2">
    <source>
        <dbReference type="ARBA" id="ARBA00007639"/>
    </source>
</evidence>